<dbReference type="Pfam" id="PF02566">
    <property type="entry name" value="OsmC"/>
    <property type="match status" value="1"/>
</dbReference>
<dbReference type="Proteomes" id="UP000028931">
    <property type="component" value="Chromosome"/>
</dbReference>
<evidence type="ECO:0000313" key="1">
    <source>
        <dbReference type="EMBL" id="AIL61589.1"/>
    </source>
</evidence>
<dbReference type="HOGENOM" id="CLU_100275_4_0_6"/>
<dbReference type="InterPro" id="IPR003718">
    <property type="entry name" value="OsmC/Ohr_fam"/>
</dbReference>
<proteinExistence type="predicted"/>
<protein>
    <submittedName>
        <fullName evidence="1">OsmC family protein</fullName>
    </submittedName>
</protein>
<name>A0A077FCM2_9PSED</name>
<sequence>MTDSTVHAELGEIPYTVNLSAGVNQWLADENQALGGRDAGPNPHQLLLSALGACTAITLSMYARRKEWPLQHVHVQLDIVKEEKTTPMSTEIKRVIELHGDLDAAQRERLLGVANACPVHKLLSGSIAIDSQLSD</sequence>
<dbReference type="eggNOG" id="COG1765">
    <property type="taxonomic scope" value="Bacteria"/>
</dbReference>
<dbReference type="EMBL" id="CP009048">
    <property type="protein sequence ID" value="AIL61589.1"/>
    <property type="molecule type" value="Genomic_DNA"/>
</dbReference>
<gene>
    <name evidence="1" type="ORF">PSAKL28_23780</name>
</gene>
<accession>A0A077FCM2</accession>
<dbReference type="OrthoDB" id="9789573at2"/>
<organism evidence="1 2">
    <name type="scientific">Pseudomonas alkylphenolica</name>
    <dbReference type="NCBI Taxonomy" id="237609"/>
    <lineage>
        <taxon>Bacteria</taxon>
        <taxon>Pseudomonadati</taxon>
        <taxon>Pseudomonadota</taxon>
        <taxon>Gammaproteobacteria</taxon>
        <taxon>Pseudomonadales</taxon>
        <taxon>Pseudomonadaceae</taxon>
        <taxon>Pseudomonas</taxon>
    </lineage>
</organism>
<dbReference type="Gene3D" id="3.30.300.20">
    <property type="match status" value="1"/>
</dbReference>
<reference evidence="1 2" key="1">
    <citation type="submission" date="2014-07" db="EMBL/GenBank/DDBJ databases">
        <authorList>
            <person name="Lee K."/>
            <person name="Lim J.Y."/>
            <person name="Hwang I."/>
        </authorList>
    </citation>
    <scope>NUCLEOTIDE SEQUENCE [LARGE SCALE GENOMIC DNA]</scope>
    <source>
        <strain evidence="1 2">KL28</strain>
    </source>
</reference>
<dbReference type="RefSeq" id="WP_038610527.1">
    <property type="nucleotide sequence ID" value="NZ_CP009048.1"/>
</dbReference>
<dbReference type="AlphaFoldDB" id="A0A077FCM2"/>
<dbReference type="PANTHER" id="PTHR39624:SF2">
    <property type="entry name" value="OSMC-LIKE PROTEIN"/>
    <property type="match status" value="1"/>
</dbReference>
<dbReference type="SUPFAM" id="SSF82784">
    <property type="entry name" value="OsmC-like"/>
    <property type="match status" value="1"/>
</dbReference>
<dbReference type="KEGG" id="palk:PSAKL28_23780"/>
<dbReference type="InterPro" id="IPR015946">
    <property type="entry name" value="KH_dom-like_a/b"/>
</dbReference>
<dbReference type="PANTHER" id="PTHR39624">
    <property type="entry name" value="PROTEIN INVOLVED IN RIMO-MEDIATED BETA-METHYLTHIOLATION OF RIBOSOMAL PROTEIN S12 YCAO"/>
    <property type="match status" value="1"/>
</dbReference>
<evidence type="ECO:0000313" key="2">
    <source>
        <dbReference type="Proteomes" id="UP000028931"/>
    </source>
</evidence>
<dbReference type="InterPro" id="IPR036102">
    <property type="entry name" value="OsmC/Ohrsf"/>
</dbReference>